<dbReference type="InterPro" id="IPR010917">
    <property type="entry name" value="TonB_rcpt_CS"/>
</dbReference>
<evidence type="ECO:0000256" key="13">
    <source>
        <dbReference type="PROSITE-ProRule" id="PRU10144"/>
    </source>
</evidence>
<gene>
    <name evidence="18" type="ORF">EUU25_08335</name>
</gene>
<keyword evidence="9 14" id="KW-0798">TonB box</keyword>
<feature type="domain" description="TonB-dependent receptor-like beta-barrel" evidence="16">
    <location>
        <begin position="301"/>
        <end position="842"/>
    </location>
</feature>
<dbReference type="PROSITE" id="PS01156">
    <property type="entry name" value="TONB_DEPENDENT_REC_2"/>
    <property type="match status" value="1"/>
</dbReference>
<organism evidence="18 19">
    <name type="scientific">Sphingorhabdus lacus</name>
    <dbReference type="NCBI Taxonomy" id="392610"/>
    <lineage>
        <taxon>Bacteria</taxon>
        <taxon>Pseudomonadati</taxon>
        <taxon>Pseudomonadota</taxon>
        <taxon>Alphaproteobacteria</taxon>
        <taxon>Sphingomonadales</taxon>
        <taxon>Sphingomonadaceae</taxon>
        <taxon>Sphingorhabdus</taxon>
    </lineage>
</organism>
<dbReference type="SUPFAM" id="SSF56935">
    <property type="entry name" value="Porins"/>
    <property type="match status" value="1"/>
</dbReference>
<evidence type="ECO:0000256" key="12">
    <source>
        <dbReference type="PROSITE-ProRule" id="PRU01360"/>
    </source>
</evidence>
<evidence type="ECO:0000256" key="5">
    <source>
        <dbReference type="ARBA" id="ARBA00022692"/>
    </source>
</evidence>
<keyword evidence="7" id="KW-0408">Iron</keyword>
<dbReference type="KEGG" id="slaa:EUU25_08335"/>
<keyword evidence="11 12" id="KW-0998">Cell outer membrane</keyword>
<dbReference type="Pfam" id="PF07715">
    <property type="entry name" value="Plug"/>
    <property type="match status" value="1"/>
</dbReference>
<dbReference type="InterPro" id="IPR012910">
    <property type="entry name" value="Plug_dom"/>
</dbReference>
<dbReference type="GO" id="GO:0006826">
    <property type="term" value="P:iron ion transport"/>
    <property type="evidence" value="ECO:0007669"/>
    <property type="project" value="UniProtKB-KW"/>
</dbReference>
<evidence type="ECO:0000256" key="4">
    <source>
        <dbReference type="ARBA" id="ARBA00022496"/>
    </source>
</evidence>
<dbReference type="InterPro" id="IPR000531">
    <property type="entry name" value="Beta-barrel_TonB"/>
</dbReference>
<feature type="domain" description="TonB-dependent receptor plug" evidence="17">
    <location>
        <begin position="72"/>
        <end position="181"/>
    </location>
</feature>
<evidence type="ECO:0000256" key="2">
    <source>
        <dbReference type="ARBA" id="ARBA00022448"/>
    </source>
</evidence>
<dbReference type="InterPro" id="IPR036942">
    <property type="entry name" value="Beta-barrel_TonB_sf"/>
</dbReference>
<reference evidence="19" key="1">
    <citation type="submission" date="2019-01" db="EMBL/GenBank/DDBJ databases">
        <title>Sphingorhabdus lacus sp.nov., isolated from an oligotrophic freshwater lake.</title>
        <authorList>
            <person name="Park M."/>
        </authorList>
    </citation>
    <scope>NUCLEOTIDE SEQUENCE [LARGE SCALE GENOMIC DNA]</scope>
    <source>
        <strain evidence="19">IMCC1753</strain>
    </source>
</reference>
<evidence type="ECO:0000256" key="15">
    <source>
        <dbReference type="SAM" id="SignalP"/>
    </source>
</evidence>
<evidence type="ECO:0000259" key="17">
    <source>
        <dbReference type="Pfam" id="PF07715"/>
    </source>
</evidence>
<keyword evidence="5 12" id="KW-0812">Transmembrane</keyword>
<dbReference type="Pfam" id="PF00593">
    <property type="entry name" value="TonB_dep_Rec_b-barrel"/>
    <property type="match status" value="1"/>
</dbReference>
<proteinExistence type="inferred from homology"/>
<accession>A0A6I6L967</accession>
<evidence type="ECO:0000313" key="18">
    <source>
        <dbReference type="EMBL" id="QGY80627.1"/>
    </source>
</evidence>
<keyword evidence="4" id="KW-0410">Iron transport</keyword>
<keyword evidence="18" id="KW-0675">Receptor</keyword>
<evidence type="ECO:0000256" key="1">
    <source>
        <dbReference type="ARBA" id="ARBA00004571"/>
    </source>
</evidence>
<evidence type="ECO:0000256" key="14">
    <source>
        <dbReference type="RuleBase" id="RU003357"/>
    </source>
</evidence>
<keyword evidence="2 12" id="KW-0813">Transport</keyword>
<protein>
    <submittedName>
        <fullName evidence="18">TonB-dependent receptor</fullName>
    </submittedName>
</protein>
<dbReference type="Gene3D" id="2.40.170.20">
    <property type="entry name" value="TonB-dependent receptor, beta-barrel domain"/>
    <property type="match status" value="2"/>
</dbReference>
<evidence type="ECO:0000256" key="3">
    <source>
        <dbReference type="ARBA" id="ARBA00022452"/>
    </source>
</evidence>
<feature type="signal peptide" evidence="15">
    <location>
        <begin position="1"/>
        <end position="45"/>
    </location>
</feature>
<comment type="subcellular location">
    <subcellularLocation>
        <location evidence="1 12">Cell outer membrane</location>
        <topology evidence="1 12">Multi-pass membrane protein</topology>
    </subcellularLocation>
</comment>
<keyword evidence="19" id="KW-1185">Reference proteome</keyword>
<sequence>MRPPSPSGGKPLGWGRQRRAEMKSSHRIALVASVCSLAFATQAMAQSGQADADEASDNEEIIVTATLREASVQDIPVAVTAIAPATLERQGVVDVKLLSTISPSFSYQSTSTETSGSAIRIRGVGTTGNNPGLESSVGFFIDGVYQSRPGVAFGELVDVERLEVLRGPQGTLFGRNTSAGAISVITKKPSLTEFEGFANATYGNYDLFNLQAGVGGPISENVGFRVSGSWRQRDGVAKSATGATSNNKDRWLLRGQLYFEPSKDLSIRILADYSKIDEKCCDAVIIADTTLATQANATFHGLPNTGVSNIGPTAFRNLRTNGKQSFNGADNWGVSGELKYDFGGARLTYIGAYRDFDSFQTTEVDLTGLKILTQGAGGVSQTPGQPKMGDRIKTLTQELRLQGDGFDGKLDWLVGAFYGDEDLTSVATATLGADYQRAAAAFQIGTAAGPNPLFTLTAFGNGGVPVSATGAHAANQFTQSGKTISIFTHNVFSLTDKLSLTLGARYVDERKEAAFNQLQANNPACQASVNGVLTGSVPAAFRNTLVALNCGRAFPVNTTAPASVGGGLASNFLNQPREFAGVFKDDALTYTGQLAFKPNSDILLYASFSHGFKSGGFNLDQSSAVLVNSAAVLAGLAAGTPVAPQFADPRLRSEKVDAYELGLKAALGRLNVNIALFHMDMTDFQLLEFDGLRFRTFNVPSVKSTGAEIEVFGKLHDYVSINLAGTYADTRFPNDCAIGLSTAEFPTVSTLCGSSLPRSPKFTAAAGMTYDGPLGGSGWQLLTNVNIQYSDSYRSTVQPRDTNAARTPFPFGIQENFFKVNARVGFTTPDDRFTFEFWGLNLSNEVTQTLTGNVPLRGVPGNRARAAFFEEPRTYGLTVRTKF</sequence>
<dbReference type="PANTHER" id="PTHR32552:SF81">
    <property type="entry name" value="TONB-DEPENDENT OUTER MEMBRANE RECEPTOR"/>
    <property type="match status" value="1"/>
</dbReference>
<feature type="short sequence motif" description="TonB C-terminal box" evidence="13">
    <location>
        <begin position="866"/>
        <end position="883"/>
    </location>
</feature>
<evidence type="ECO:0000256" key="10">
    <source>
        <dbReference type="ARBA" id="ARBA00023136"/>
    </source>
</evidence>
<evidence type="ECO:0000256" key="7">
    <source>
        <dbReference type="ARBA" id="ARBA00023004"/>
    </source>
</evidence>
<dbReference type="PANTHER" id="PTHR32552">
    <property type="entry name" value="FERRICHROME IRON RECEPTOR-RELATED"/>
    <property type="match status" value="1"/>
</dbReference>
<comment type="similarity">
    <text evidence="12 14">Belongs to the TonB-dependent receptor family.</text>
</comment>
<keyword evidence="3 12" id="KW-1134">Transmembrane beta strand</keyword>
<evidence type="ECO:0000256" key="6">
    <source>
        <dbReference type="ARBA" id="ARBA00022729"/>
    </source>
</evidence>
<evidence type="ECO:0000256" key="11">
    <source>
        <dbReference type="ARBA" id="ARBA00023237"/>
    </source>
</evidence>
<dbReference type="Proteomes" id="UP000428803">
    <property type="component" value="Chromosome"/>
</dbReference>
<dbReference type="InterPro" id="IPR039426">
    <property type="entry name" value="TonB-dep_rcpt-like"/>
</dbReference>
<name>A0A6I6L967_9SPHN</name>
<feature type="chain" id="PRO_5026268848" evidence="15">
    <location>
        <begin position="46"/>
        <end position="883"/>
    </location>
</feature>
<evidence type="ECO:0000259" key="16">
    <source>
        <dbReference type="Pfam" id="PF00593"/>
    </source>
</evidence>
<evidence type="ECO:0000313" key="19">
    <source>
        <dbReference type="Proteomes" id="UP000428803"/>
    </source>
</evidence>
<keyword evidence="8" id="KW-0406">Ion transport</keyword>
<keyword evidence="10 12" id="KW-0472">Membrane</keyword>
<keyword evidence="6 15" id="KW-0732">Signal</keyword>
<evidence type="ECO:0000256" key="8">
    <source>
        <dbReference type="ARBA" id="ARBA00023065"/>
    </source>
</evidence>
<dbReference type="EMBL" id="CP035733">
    <property type="protein sequence ID" value="QGY80627.1"/>
    <property type="molecule type" value="Genomic_DNA"/>
</dbReference>
<dbReference type="AlphaFoldDB" id="A0A6I6L967"/>
<evidence type="ECO:0000256" key="9">
    <source>
        <dbReference type="ARBA" id="ARBA00023077"/>
    </source>
</evidence>
<dbReference type="PROSITE" id="PS52016">
    <property type="entry name" value="TONB_DEPENDENT_REC_3"/>
    <property type="match status" value="1"/>
</dbReference>
<dbReference type="GO" id="GO:0009279">
    <property type="term" value="C:cell outer membrane"/>
    <property type="evidence" value="ECO:0007669"/>
    <property type="project" value="UniProtKB-SubCell"/>
</dbReference>